<dbReference type="OrthoDB" id="5516849at2"/>
<proteinExistence type="predicted"/>
<organism evidence="1 2">
    <name type="scientific">Hyalangium minutum</name>
    <dbReference type="NCBI Taxonomy" id="394096"/>
    <lineage>
        <taxon>Bacteria</taxon>
        <taxon>Pseudomonadati</taxon>
        <taxon>Myxococcota</taxon>
        <taxon>Myxococcia</taxon>
        <taxon>Myxococcales</taxon>
        <taxon>Cystobacterineae</taxon>
        <taxon>Archangiaceae</taxon>
        <taxon>Hyalangium</taxon>
    </lineage>
</organism>
<dbReference type="PATRIC" id="fig|394096.3.peg.8813"/>
<dbReference type="Proteomes" id="UP000028725">
    <property type="component" value="Unassembled WGS sequence"/>
</dbReference>
<dbReference type="RefSeq" id="WP_044199575.1">
    <property type="nucleotide sequence ID" value="NZ_JMCB01000032.1"/>
</dbReference>
<dbReference type="EMBL" id="JMCB01000032">
    <property type="protein sequence ID" value="KFE59823.1"/>
    <property type="molecule type" value="Genomic_DNA"/>
</dbReference>
<reference evidence="1 2" key="1">
    <citation type="submission" date="2014-04" db="EMBL/GenBank/DDBJ databases">
        <title>Genome assembly of Hyalangium minutum DSM 14724.</title>
        <authorList>
            <person name="Sharma G."/>
            <person name="Subramanian S."/>
        </authorList>
    </citation>
    <scope>NUCLEOTIDE SEQUENCE [LARGE SCALE GENOMIC DNA]</scope>
    <source>
        <strain evidence="1 2">DSM 14724</strain>
    </source>
</reference>
<evidence type="ECO:0000313" key="2">
    <source>
        <dbReference type="Proteomes" id="UP000028725"/>
    </source>
</evidence>
<dbReference type="STRING" id="394096.DB31_6096"/>
<comment type="caution">
    <text evidence="1">The sequence shown here is derived from an EMBL/GenBank/DDBJ whole genome shotgun (WGS) entry which is preliminary data.</text>
</comment>
<protein>
    <submittedName>
        <fullName evidence="1">Uncharacterized protein</fullName>
    </submittedName>
</protein>
<evidence type="ECO:0000313" key="1">
    <source>
        <dbReference type="EMBL" id="KFE59823.1"/>
    </source>
</evidence>
<keyword evidence="2" id="KW-1185">Reference proteome</keyword>
<sequence>MGVLKFLVWTACAVGVGIFLATGQIDGRTPLDHMQRAWKRNVRPSQVDRMRDSMDRVKDGLEDALDEAKDAVGKKGEGAPRERITAEDREAVNRIIAQKK</sequence>
<dbReference type="AlphaFoldDB" id="A0A085VWL0"/>
<gene>
    <name evidence="1" type="ORF">DB31_6096</name>
</gene>
<name>A0A085VWL0_9BACT</name>
<accession>A0A085VWL0</accession>